<dbReference type="Proteomes" id="UP001458880">
    <property type="component" value="Unassembled WGS sequence"/>
</dbReference>
<dbReference type="EMBL" id="JASPKY010000297">
    <property type="protein sequence ID" value="KAK9710197.1"/>
    <property type="molecule type" value="Genomic_DNA"/>
</dbReference>
<comment type="caution">
    <text evidence="1">The sequence shown here is derived from an EMBL/GenBank/DDBJ whole genome shotgun (WGS) entry which is preliminary data.</text>
</comment>
<reference evidence="1 2" key="1">
    <citation type="journal article" date="2024" name="BMC Genomics">
        <title>De novo assembly and annotation of Popillia japonica's genome with initial clues to its potential as an invasive pest.</title>
        <authorList>
            <person name="Cucini C."/>
            <person name="Boschi S."/>
            <person name="Funari R."/>
            <person name="Cardaioli E."/>
            <person name="Iannotti N."/>
            <person name="Marturano G."/>
            <person name="Paoli F."/>
            <person name="Bruttini M."/>
            <person name="Carapelli A."/>
            <person name="Frati F."/>
            <person name="Nardi F."/>
        </authorList>
    </citation>
    <scope>NUCLEOTIDE SEQUENCE [LARGE SCALE GENOMIC DNA]</scope>
    <source>
        <strain evidence="1">DMR45628</strain>
    </source>
</reference>
<evidence type="ECO:0000313" key="1">
    <source>
        <dbReference type="EMBL" id="KAK9710197.1"/>
    </source>
</evidence>
<sequence length="108" mass="12335">MKTPCNLKIFGVPVLPNENTDDLFKNICKEKKGVDLPEYAIEISHGLPAREKTIPPIIIKFSSSKFKKMTFGCKNKLRGTSYVIGEVLTRRRLQILKEAVKKFGRRIN</sequence>
<keyword evidence="2" id="KW-1185">Reference proteome</keyword>
<evidence type="ECO:0000313" key="2">
    <source>
        <dbReference type="Proteomes" id="UP001458880"/>
    </source>
</evidence>
<proteinExistence type="predicted"/>
<organism evidence="1 2">
    <name type="scientific">Popillia japonica</name>
    <name type="common">Japanese beetle</name>
    <dbReference type="NCBI Taxonomy" id="7064"/>
    <lineage>
        <taxon>Eukaryota</taxon>
        <taxon>Metazoa</taxon>
        <taxon>Ecdysozoa</taxon>
        <taxon>Arthropoda</taxon>
        <taxon>Hexapoda</taxon>
        <taxon>Insecta</taxon>
        <taxon>Pterygota</taxon>
        <taxon>Neoptera</taxon>
        <taxon>Endopterygota</taxon>
        <taxon>Coleoptera</taxon>
        <taxon>Polyphaga</taxon>
        <taxon>Scarabaeiformia</taxon>
        <taxon>Scarabaeidae</taxon>
        <taxon>Rutelinae</taxon>
        <taxon>Popillia</taxon>
    </lineage>
</organism>
<name>A0AAW1JZ82_POPJA</name>
<protein>
    <submittedName>
        <fullName evidence="1">Uncharacterized protein</fullName>
    </submittedName>
</protein>
<gene>
    <name evidence="1" type="ORF">QE152_g26185</name>
</gene>
<accession>A0AAW1JZ82</accession>
<dbReference type="AlphaFoldDB" id="A0AAW1JZ82"/>